<accession>A0ACC0WVB0</accession>
<keyword evidence="2" id="KW-1185">Reference proteome</keyword>
<dbReference type="Proteomes" id="UP001163321">
    <property type="component" value="Chromosome 1"/>
</dbReference>
<reference evidence="1 2" key="1">
    <citation type="journal article" date="2022" name="bioRxiv">
        <title>The genome of the oomycete Peronosclerospora sorghi, a cosmopolitan pathogen of maize and sorghum, is inflated with dispersed pseudogenes.</title>
        <authorList>
            <person name="Fletcher K."/>
            <person name="Martin F."/>
            <person name="Isakeit T."/>
            <person name="Cavanaugh K."/>
            <person name="Magill C."/>
            <person name="Michelmore R."/>
        </authorList>
    </citation>
    <scope>NUCLEOTIDE SEQUENCE [LARGE SCALE GENOMIC DNA]</scope>
    <source>
        <strain evidence="1">P6</strain>
    </source>
</reference>
<dbReference type="EMBL" id="CM047580">
    <property type="protein sequence ID" value="KAI9922166.1"/>
    <property type="molecule type" value="Genomic_DNA"/>
</dbReference>
<organism evidence="1 2">
    <name type="scientific">Peronosclerospora sorghi</name>
    <dbReference type="NCBI Taxonomy" id="230839"/>
    <lineage>
        <taxon>Eukaryota</taxon>
        <taxon>Sar</taxon>
        <taxon>Stramenopiles</taxon>
        <taxon>Oomycota</taxon>
        <taxon>Peronosporomycetes</taxon>
        <taxon>Peronosporales</taxon>
        <taxon>Peronosporaceae</taxon>
        <taxon>Peronosclerospora</taxon>
    </lineage>
</organism>
<comment type="caution">
    <text evidence="1">The sequence shown here is derived from an EMBL/GenBank/DDBJ whole genome shotgun (WGS) entry which is preliminary data.</text>
</comment>
<gene>
    <name evidence="1" type="ORF">PsorP6_002203</name>
</gene>
<name>A0ACC0WVB0_9STRA</name>
<evidence type="ECO:0000313" key="2">
    <source>
        <dbReference type="Proteomes" id="UP001163321"/>
    </source>
</evidence>
<sequence length="82" mass="9295">MVKRHPPSWNPFVSLQAMDRAHCIDQKRTEYKEQVASTVVQKIDASSTGMSSNTKDILNLLQVSSSAIVSKERARKERYTLT</sequence>
<protein>
    <submittedName>
        <fullName evidence="1">Uncharacterized protein</fullName>
    </submittedName>
</protein>
<evidence type="ECO:0000313" key="1">
    <source>
        <dbReference type="EMBL" id="KAI9922166.1"/>
    </source>
</evidence>
<proteinExistence type="predicted"/>